<comment type="catalytic activity">
    <reaction evidence="10">
        <text>ATP + H2O = ADP + phosphate + H(+)</text>
        <dbReference type="Rhea" id="RHEA:13065"/>
        <dbReference type="ChEBI" id="CHEBI:15377"/>
        <dbReference type="ChEBI" id="CHEBI:15378"/>
        <dbReference type="ChEBI" id="CHEBI:30616"/>
        <dbReference type="ChEBI" id="CHEBI:43474"/>
        <dbReference type="ChEBI" id="CHEBI:456216"/>
        <dbReference type="EC" id="5.6.2.4"/>
    </reaction>
</comment>
<dbReference type="Gene3D" id="1.10.10.160">
    <property type="match status" value="1"/>
</dbReference>
<dbReference type="InterPro" id="IPR014016">
    <property type="entry name" value="UvrD-like_ATP-bd"/>
</dbReference>
<evidence type="ECO:0000256" key="7">
    <source>
        <dbReference type="ARBA" id="ARBA00023235"/>
    </source>
</evidence>
<dbReference type="PROSITE" id="PS51198">
    <property type="entry name" value="UVRD_HELICASE_ATP_BIND"/>
    <property type="match status" value="1"/>
</dbReference>
<name>A0A7X2TMW5_9FIRM</name>
<dbReference type="Proteomes" id="UP000440513">
    <property type="component" value="Unassembled WGS sequence"/>
</dbReference>
<comment type="caution">
    <text evidence="14">The sequence shown here is derived from an EMBL/GenBank/DDBJ whole genome shotgun (WGS) entry which is preliminary data.</text>
</comment>
<evidence type="ECO:0000256" key="11">
    <source>
        <dbReference type="PROSITE-ProRule" id="PRU00560"/>
    </source>
</evidence>
<dbReference type="Gene3D" id="3.40.50.300">
    <property type="entry name" value="P-loop containing nucleotide triphosphate hydrolases"/>
    <property type="match status" value="3"/>
</dbReference>
<evidence type="ECO:0000256" key="10">
    <source>
        <dbReference type="ARBA" id="ARBA00048988"/>
    </source>
</evidence>
<reference evidence="14 15" key="1">
    <citation type="submission" date="2019-08" db="EMBL/GenBank/DDBJ databases">
        <title>In-depth cultivation of the pig gut microbiome towards novel bacterial diversity and tailored functional studies.</title>
        <authorList>
            <person name="Wylensek D."/>
            <person name="Hitch T.C.A."/>
            <person name="Clavel T."/>
        </authorList>
    </citation>
    <scope>NUCLEOTIDE SEQUENCE [LARGE SCALE GENOMIC DNA]</scope>
    <source>
        <strain evidence="14 15">BSM-380-WT-5A</strain>
    </source>
</reference>
<keyword evidence="4 11" id="KW-0347">Helicase</keyword>
<dbReference type="SUPFAM" id="SSF52540">
    <property type="entry name" value="P-loop containing nucleoside triphosphate hydrolases"/>
    <property type="match status" value="1"/>
</dbReference>
<dbReference type="PROSITE" id="PS51217">
    <property type="entry name" value="UVRD_HELICASE_CTER"/>
    <property type="match status" value="1"/>
</dbReference>
<dbReference type="GO" id="GO:0000725">
    <property type="term" value="P:recombinational repair"/>
    <property type="evidence" value="ECO:0007669"/>
    <property type="project" value="TreeGrafter"/>
</dbReference>
<evidence type="ECO:0000256" key="5">
    <source>
        <dbReference type="ARBA" id="ARBA00022840"/>
    </source>
</evidence>
<dbReference type="EC" id="5.6.2.4" evidence="9"/>
<evidence type="ECO:0000256" key="1">
    <source>
        <dbReference type="ARBA" id="ARBA00009922"/>
    </source>
</evidence>
<evidence type="ECO:0000256" key="2">
    <source>
        <dbReference type="ARBA" id="ARBA00022741"/>
    </source>
</evidence>
<dbReference type="InterPro" id="IPR013986">
    <property type="entry name" value="DExx_box_DNA_helicase_dom_sf"/>
</dbReference>
<evidence type="ECO:0000313" key="14">
    <source>
        <dbReference type="EMBL" id="MST67405.1"/>
    </source>
</evidence>
<gene>
    <name evidence="14" type="ORF">FYJ57_11930</name>
</gene>
<dbReference type="CDD" id="cd17932">
    <property type="entry name" value="DEXQc_UvrD"/>
    <property type="match status" value="1"/>
</dbReference>
<dbReference type="PANTHER" id="PTHR11070:SF2">
    <property type="entry name" value="ATP-DEPENDENT DNA HELICASE SRS2"/>
    <property type="match status" value="1"/>
</dbReference>
<evidence type="ECO:0000256" key="8">
    <source>
        <dbReference type="ARBA" id="ARBA00034617"/>
    </source>
</evidence>
<dbReference type="AlphaFoldDB" id="A0A7X2TMW5"/>
<dbReference type="GO" id="GO:0003677">
    <property type="term" value="F:DNA binding"/>
    <property type="evidence" value="ECO:0007669"/>
    <property type="project" value="UniProtKB-KW"/>
</dbReference>
<dbReference type="PANTHER" id="PTHR11070">
    <property type="entry name" value="UVRD / RECB / PCRA DNA HELICASE FAMILY MEMBER"/>
    <property type="match status" value="1"/>
</dbReference>
<dbReference type="InterPro" id="IPR000212">
    <property type="entry name" value="DNA_helicase_UvrD/REP"/>
</dbReference>
<keyword evidence="15" id="KW-1185">Reference proteome</keyword>
<feature type="domain" description="UvrD-like helicase ATP-binding" evidence="12">
    <location>
        <begin position="307"/>
        <end position="615"/>
    </location>
</feature>
<comment type="similarity">
    <text evidence="1">Belongs to the helicase family. UvrD subfamily.</text>
</comment>
<dbReference type="Pfam" id="PF13361">
    <property type="entry name" value="UvrD_C"/>
    <property type="match status" value="2"/>
</dbReference>
<keyword evidence="7" id="KW-0413">Isomerase</keyword>
<keyword evidence="5 11" id="KW-0067">ATP-binding</keyword>
<feature type="domain" description="UvrD-like helicase C-terminal" evidence="13">
    <location>
        <begin position="616"/>
        <end position="846"/>
    </location>
</feature>
<keyword evidence="6" id="KW-0238">DNA-binding</keyword>
<accession>A0A7X2TMW5</accession>
<evidence type="ECO:0000259" key="13">
    <source>
        <dbReference type="PROSITE" id="PS51217"/>
    </source>
</evidence>
<feature type="binding site" evidence="11">
    <location>
        <begin position="328"/>
        <end position="335"/>
    </location>
    <ligand>
        <name>ATP</name>
        <dbReference type="ChEBI" id="CHEBI:30616"/>
    </ligand>
</feature>
<organism evidence="14 15">
    <name type="scientific">Oliverpabstia intestinalis</name>
    <dbReference type="NCBI Taxonomy" id="2606633"/>
    <lineage>
        <taxon>Bacteria</taxon>
        <taxon>Bacillati</taxon>
        <taxon>Bacillota</taxon>
        <taxon>Clostridia</taxon>
        <taxon>Lachnospirales</taxon>
        <taxon>Lachnospiraceae</taxon>
        <taxon>Oliverpabstia</taxon>
    </lineage>
</organism>
<comment type="catalytic activity">
    <reaction evidence="8">
        <text>Couples ATP hydrolysis with the unwinding of duplex DNA by translocating in the 3'-5' direction.</text>
        <dbReference type="EC" id="5.6.2.4"/>
    </reaction>
</comment>
<keyword evidence="3 11" id="KW-0378">Hydrolase</keyword>
<keyword evidence="2 11" id="KW-0547">Nucleotide-binding</keyword>
<evidence type="ECO:0000259" key="12">
    <source>
        <dbReference type="PROSITE" id="PS51198"/>
    </source>
</evidence>
<dbReference type="GO" id="GO:0016787">
    <property type="term" value="F:hydrolase activity"/>
    <property type="evidence" value="ECO:0007669"/>
    <property type="project" value="UniProtKB-UniRule"/>
</dbReference>
<evidence type="ECO:0000256" key="4">
    <source>
        <dbReference type="ARBA" id="ARBA00022806"/>
    </source>
</evidence>
<dbReference type="GO" id="GO:0043138">
    <property type="term" value="F:3'-5' DNA helicase activity"/>
    <property type="evidence" value="ECO:0007669"/>
    <property type="project" value="UniProtKB-EC"/>
</dbReference>
<dbReference type="GO" id="GO:0005524">
    <property type="term" value="F:ATP binding"/>
    <property type="evidence" value="ECO:0007669"/>
    <property type="project" value="UniProtKB-UniRule"/>
</dbReference>
<sequence>MNEVIKSRHLKGSYRCSFKREHDIPLETGKRKENVYDKAVLIKEIIKNGIYHGYDKEQIKERIIQAYEKMDYPTAETARLHAMDTYRQVMRYLSCESRKPAVAASQKIIDMDGLCSVEVRPDFIFRGYRNFERVVYNGKKRQRITVQEPYLEVVKICCKAPDVSQIGKNKDTGAKQNLELYSMLRYGRTLLSEDDAHINVGASFYFLRKKSDSATKEEFESDFFQTQGGGNIVTLWETHHVSNQGDFSPDAQGMDKLFVPQLKEFLRGEDMNGKKACDTCSLRQVCNFTKPPIHIEKERSQRTVSDLILTDEQENAIAFRKGIARINAGAGAGKTLVTALRIANMLDEGIRPEDMILLTFTNTGAEEMRERIRLYTDDLGCEADLEKLTCTTFHGFGDRIIRENYQELGFTEPPRLIDEVEKSKIVAKLLKEITVTGLDYRNFKANLPYVKGALTTAKTVFSLIKKNRLSRGDESRLPKLMQDYDLYIKDSAAAVELFQLYDAYDAILREKNLIEYADQELLIMDLIKRNPYYFEDFGYRHIMVDEYQDSSPMQFELLKILIDSPSFESFMVVGDDSQSIFSFQGSDPAYMIEFYEKLGVSKGTDFFLLENHRSTPEIIDYANEINKKNHNRVEKDLEATREHGKSVTVKQFWKKAEEEQYIVSMIKEARKDWEYEDMAYIAFSRDELLRIGTILTEHQIPWIMLNPEPTLKNSRVMAAIGLLQFMKDPTDTTSAFMYLNAVSNNTMTQKDTVEIMEKIAKLREELEMLASYPEPQSLQKLKELLEALDTEDEIYAGFLKKLLQRKNLKEIIEYGQDFLDYGEKETEKRQQDYPGVVLTTAHSSKGKEWPVVFNGISHYHNKQLGHAEQEERRRLLFVSATRARDVLFVTGQSVAYGDKKNRVYNCFLMESFDVLHEDFQKEVS</sequence>
<dbReference type="Pfam" id="PF00580">
    <property type="entry name" value="UvrD-helicase"/>
    <property type="match status" value="1"/>
</dbReference>
<evidence type="ECO:0000256" key="3">
    <source>
        <dbReference type="ARBA" id="ARBA00022801"/>
    </source>
</evidence>
<dbReference type="InterPro" id="IPR014017">
    <property type="entry name" value="DNA_helicase_UvrD-like_C"/>
</dbReference>
<dbReference type="RefSeq" id="WP_154432804.1">
    <property type="nucleotide sequence ID" value="NZ_VUMS01000025.1"/>
</dbReference>
<evidence type="ECO:0000256" key="9">
    <source>
        <dbReference type="ARBA" id="ARBA00034808"/>
    </source>
</evidence>
<evidence type="ECO:0000313" key="15">
    <source>
        <dbReference type="Proteomes" id="UP000440513"/>
    </source>
</evidence>
<dbReference type="EMBL" id="VUMS01000025">
    <property type="protein sequence ID" value="MST67405.1"/>
    <property type="molecule type" value="Genomic_DNA"/>
</dbReference>
<proteinExistence type="inferred from homology"/>
<evidence type="ECO:0000256" key="6">
    <source>
        <dbReference type="ARBA" id="ARBA00023125"/>
    </source>
</evidence>
<protein>
    <recommendedName>
        <fullName evidence="9">DNA 3'-5' helicase</fullName>
        <ecNumber evidence="9">5.6.2.4</ecNumber>
    </recommendedName>
</protein>
<dbReference type="InterPro" id="IPR027417">
    <property type="entry name" value="P-loop_NTPase"/>
</dbReference>